<feature type="compositionally biased region" description="Basic and acidic residues" evidence="1">
    <location>
        <begin position="56"/>
        <end position="65"/>
    </location>
</feature>
<proteinExistence type="predicted"/>
<evidence type="ECO:0000313" key="2">
    <source>
        <dbReference type="EMBL" id="KAG5275656.1"/>
    </source>
</evidence>
<evidence type="ECO:0000256" key="1">
    <source>
        <dbReference type="SAM" id="MobiDB-lite"/>
    </source>
</evidence>
<reference evidence="2" key="1">
    <citation type="submission" date="2020-10" db="EMBL/GenBank/DDBJ databases">
        <title>Chromosome-scale genome assembly of the Allis shad, Alosa alosa.</title>
        <authorList>
            <person name="Margot Z."/>
            <person name="Christophe K."/>
            <person name="Cabau C."/>
            <person name="Louis A."/>
            <person name="Berthelot C."/>
            <person name="Parey E."/>
            <person name="Roest Crollius H."/>
            <person name="Montfort J."/>
            <person name="Robinson-Rechavi M."/>
            <person name="Bucao C."/>
            <person name="Bouchez O."/>
            <person name="Gislard M."/>
            <person name="Lluch J."/>
            <person name="Milhes M."/>
            <person name="Lampietro C."/>
            <person name="Lopez Roques C."/>
            <person name="Donnadieu C."/>
            <person name="Braasch I."/>
            <person name="Desvignes T."/>
            <person name="Postlethwait J."/>
            <person name="Bobe J."/>
            <person name="Guiguen Y."/>
        </authorList>
    </citation>
    <scope>NUCLEOTIDE SEQUENCE</scope>
    <source>
        <strain evidence="2">M-15738</strain>
        <tissue evidence="2">Blood</tissue>
    </source>
</reference>
<keyword evidence="3" id="KW-1185">Reference proteome</keyword>
<dbReference type="AlphaFoldDB" id="A0AAV6GPD3"/>
<feature type="region of interest" description="Disordered" evidence="1">
    <location>
        <begin position="39"/>
        <end position="68"/>
    </location>
</feature>
<dbReference type="EMBL" id="JADWDJ010000009">
    <property type="protein sequence ID" value="KAG5275656.1"/>
    <property type="molecule type" value="Genomic_DNA"/>
</dbReference>
<sequence length="187" mass="21217">MASLRRKQIRSHADDEEFLSTVQSLHFEICKLQMENRELGERSTQLDQQPLRKARRPADSPHENISRPMFESPQFRTQTNLFLASIGVEESSQRLRDTLSRLRWKLVRDDSDESSSEEEDEEEAEEEETVAVAVAEVTSQETEVVGDLQEAPKDAEAQPGSGHEAAAEKSQRKINGCFAALWGCTRE</sequence>
<name>A0AAV6GPD3_9TELE</name>
<dbReference type="Proteomes" id="UP000823561">
    <property type="component" value="Chromosome 9"/>
</dbReference>
<gene>
    <name evidence="2" type="ORF">AALO_G00123100</name>
</gene>
<evidence type="ECO:0000313" key="3">
    <source>
        <dbReference type="Proteomes" id="UP000823561"/>
    </source>
</evidence>
<accession>A0AAV6GPD3</accession>
<feature type="region of interest" description="Disordered" evidence="1">
    <location>
        <begin position="108"/>
        <end position="171"/>
    </location>
</feature>
<protein>
    <submittedName>
        <fullName evidence="2">Uncharacterized protein</fullName>
    </submittedName>
</protein>
<organism evidence="2 3">
    <name type="scientific">Alosa alosa</name>
    <name type="common">allis shad</name>
    <dbReference type="NCBI Taxonomy" id="278164"/>
    <lineage>
        <taxon>Eukaryota</taxon>
        <taxon>Metazoa</taxon>
        <taxon>Chordata</taxon>
        <taxon>Craniata</taxon>
        <taxon>Vertebrata</taxon>
        <taxon>Euteleostomi</taxon>
        <taxon>Actinopterygii</taxon>
        <taxon>Neopterygii</taxon>
        <taxon>Teleostei</taxon>
        <taxon>Clupei</taxon>
        <taxon>Clupeiformes</taxon>
        <taxon>Clupeoidei</taxon>
        <taxon>Clupeidae</taxon>
        <taxon>Alosa</taxon>
    </lineage>
</organism>
<feature type="compositionally biased region" description="Low complexity" evidence="1">
    <location>
        <begin position="130"/>
        <end position="145"/>
    </location>
</feature>
<comment type="caution">
    <text evidence="2">The sequence shown here is derived from an EMBL/GenBank/DDBJ whole genome shotgun (WGS) entry which is preliminary data.</text>
</comment>
<feature type="compositionally biased region" description="Acidic residues" evidence="1">
    <location>
        <begin position="110"/>
        <end position="129"/>
    </location>
</feature>